<evidence type="ECO:0000256" key="3">
    <source>
        <dbReference type="ARBA" id="ARBA00034078"/>
    </source>
</evidence>
<dbReference type="OrthoDB" id="9804391at2"/>
<proteinExistence type="inferred from homology"/>
<sequence>MNLTLKIWRQKDAKSKGKMVDYQISGIEGDMSFLEMLDVLNEDLIAKGEEPVVFDHDCREGICGSCSLQINGEPHGPDRLITTCQLHMRMFNDGDTIYIEPFRAKAFPVIKDLMVDRSAFDRIQHAGGYISVNTSGNTIDANAIPVNKENADDAFAAATCIGCGACVAACKNASAMLFTSAKVSQFALLPQGQVEASERVLAMVNQMDEEGFGNCTNTGACEIECPKGISLENIARMNREYLSASLKG</sequence>
<dbReference type="GO" id="GO:0022904">
    <property type="term" value="P:respiratory electron transport chain"/>
    <property type="evidence" value="ECO:0007669"/>
    <property type="project" value="TreeGrafter"/>
</dbReference>
<dbReference type="Pfam" id="PF13183">
    <property type="entry name" value="Fer4_8"/>
    <property type="match status" value="1"/>
</dbReference>
<evidence type="ECO:0000313" key="6">
    <source>
        <dbReference type="Proteomes" id="UP000315540"/>
    </source>
</evidence>
<dbReference type="PROSITE" id="PS51379">
    <property type="entry name" value="4FE4S_FER_2"/>
    <property type="match status" value="1"/>
</dbReference>
<dbReference type="RefSeq" id="WP_140595225.1">
    <property type="nucleotide sequence ID" value="NZ_VFWZ01000006.1"/>
</dbReference>
<comment type="caution">
    <text evidence="5">The sequence shown here is derived from an EMBL/GenBank/DDBJ whole genome shotgun (WGS) entry which is preliminary data.</text>
</comment>
<dbReference type="Pfam" id="PF13085">
    <property type="entry name" value="Fer2_3"/>
    <property type="match status" value="1"/>
</dbReference>
<evidence type="ECO:0000256" key="1">
    <source>
        <dbReference type="ARBA" id="ARBA00001927"/>
    </source>
</evidence>
<dbReference type="InterPro" id="IPR009051">
    <property type="entry name" value="Helical_ferredxn"/>
</dbReference>
<dbReference type="InterPro" id="IPR012675">
    <property type="entry name" value="Beta-grasp_dom_sf"/>
</dbReference>
<accession>A0A504IZG0</accession>
<protein>
    <submittedName>
        <fullName evidence="5">Succinate dehydrogenase/fumarate reductase iron-sulfur subunit</fullName>
    </submittedName>
</protein>
<dbReference type="SUPFAM" id="SSF46548">
    <property type="entry name" value="alpha-helical ferredoxin"/>
    <property type="match status" value="1"/>
</dbReference>
<reference evidence="5 6" key="1">
    <citation type="submission" date="2019-06" db="EMBL/GenBank/DDBJ databases">
        <authorList>
            <person name="Meng X."/>
        </authorList>
    </citation>
    <scope>NUCLEOTIDE SEQUENCE [LARGE SCALE GENOMIC DNA]</scope>
    <source>
        <strain evidence="5 6">M625</strain>
    </source>
</reference>
<dbReference type="AlphaFoldDB" id="A0A504IZG0"/>
<dbReference type="Gene3D" id="1.10.1060.10">
    <property type="entry name" value="Alpha-helical ferredoxin"/>
    <property type="match status" value="1"/>
</dbReference>
<dbReference type="GO" id="GO:0009055">
    <property type="term" value="F:electron transfer activity"/>
    <property type="evidence" value="ECO:0007669"/>
    <property type="project" value="InterPro"/>
</dbReference>
<gene>
    <name evidence="5" type="ORF">FHK87_18305</name>
</gene>
<dbReference type="InterPro" id="IPR025192">
    <property type="entry name" value="Succ_DH/fum_Rdtase_N"/>
</dbReference>
<comment type="cofactor">
    <cofactor evidence="1">
        <name>[3Fe-4S] cluster</name>
        <dbReference type="ChEBI" id="CHEBI:21137"/>
    </cofactor>
</comment>
<feature type="domain" description="4Fe-4S ferredoxin-type" evidence="4">
    <location>
        <begin position="151"/>
        <end position="181"/>
    </location>
</feature>
<dbReference type="InterPro" id="IPR050573">
    <property type="entry name" value="SDH/FRD_Iron-Sulfur"/>
</dbReference>
<evidence type="ECO:0000259" key="4">
    <source>
        <dbReference type="PROSITE" id="PS51379"/>
    </source>
</evidence>
<dbReference type="PROSITE" id="PS00197">
    <property type="entry name" value="2FE2S_FER_1"/>
    <property type="match status" value="1"/>
</dbReference>
<dbReference type="GO" id="GO:0009060">
    <property type="term" value="P:aerobic respiration"/>
    <property type="evidence" value="ECO:0007669"/>
    <property type="project" value="TreeGrafter"/>
</dbReference>
<dbReference type="EMBL" id="VFWZ01000006">
    <property type="protein sequence ID" value="TPN83917.1"/>
    <property type="molecule type" value="Genomic_DNA"/>
</dbReference>
<dbReference type="Proteomes" id="UP000315540">
    <property type="component" value="Unassembled WGS sequence"/>
</dbReference>
<dbReference type="GO" id="GO:0051537">
    <property type="term" value="F:2 iron, 2 sulfur cluster binding"/>
    <property type="evidence" value="ECO:0007669"/>
    <property type="project" value="InterPro"/>
</dbReference>
<evidence type="ECO:0000256" key="2">
    <source>
        <dbReference type="ARBA" id="ARBA00009433"/>
    </source>
</evidence>
<dbReference type="PANTHER" id="PTHR11921:SF41">
    <property type="entry name" value="SUCCINATE DEHYDROGENASE"/>
    <property type="match status" value="1"/>
</dbReference>
<dbReference type="InterPro" id="IPR006058">
    <property type="entry name" value="2Fe2S_fd_BS"/>
</dbReference>
<dbReference type="NCBIfam" id="NF005746">
    <property type="entry name" value="PRK07570.1"/>
    <property type="match status" value="1"/>
</dbReference>
<evidence type="ECO:0000313" key="5">
    <source>
        <dbReference type="EMBL" id="TPN83917.1"/>
    </source>
</evidence>
<dbReference type="InterPro" id="IPR036010">
    <property type="entry name" value="2Fe-2S_ferredoxin-like_sf"/>
</dbReference>
<comment type="cofactor">
    <cofactor evidence="3">
        <name>[2Fe-2S] cluster</name>
        <dbReference type="ChEBI" id="CHEBI:190135"/>
    </cofactor>
</comment>
<dbReference type="PANTHER" id="PTHR11921">
    <property type="entry name" value="SUCCINATE DEHYDROGENASE IRON-SULFUR PROTEIN"/>
    <property type="match status" value="1"/>
</dbReference>
<keyword evidence="6" id="KW-1185">Reference proteome</keyword>
<name>A0A504IZG0_9FLAO</name>
<dbReference type="SUPFAM" id="SSF54292">
    <property type="entry name" value="2Fe-2S ferredoxin-like"/>
    <property type="match status" value="1"/>
</dbReference>
<dbReference type="Gene3D" id="3.10.20.30">
    <property type="match status" value="1"/>
</dbReference>
<comment type="similarity">
    <text evidence="2">Belongs to the succinate dehydrogenase/fumarate reductase iron-sulfur protein family.</text>
</comment>
<dbReference type="InterPro" id="IPR017896">
    <property type="entry name" value="4Fe4S_Fe-S-bd"/>
</dbReference>
<organism evidence="5 6">
    <name type="scientific">Aquimarina algicola</name>
    <dbReference type="NCBI Taxonomy" id="2589995"/>
    <lineage>
        <taxon>Bacteria</taxon>
        <taxon>Pseudomonadati</taxon>
        <taxon>Bacteroidota</taxon>
        <taxon>Flavobacteriia</taxon>
        <taxon>Flavobacteriales</taxon>
        <taxon>Flavobacteriaceae</taxon>
        <taxon>Aquimarina</taxon>
    </lineage>
</organism>